<keyword evidence="1" id="KW-0175">Coiled coil</keyword>
<gene>
    <name evidence="6" type="ORF">BN1180_05367</name>
</gene>
<dbReference type="Proteomes" id="UP000182110">
    <property type="component" value="Unassembled WGS sequence"/>
</dbReference>
<keyword evidence="2" id="KW-0812">Transmembrane</keyword>
<evidence type="ECO:0000256" key="1">
    <source>
        <dbReference type="SAM" id="Coils"/>
    </source>
</evidence>
<accession>A0AAN2PB16</accession>
<keyword evidence="7" id="KW-1185">Reference proteome</keyword>
<keyword evidence="2" id="KW-0472">Membrane</keyword>
<feature type="transmembrane region" description="Helical" evidence="2">
    <location>
        <begin position="12"/>
        <end position="34"/>
    </location>
</feature>
<dbReference type="PANTHER" id="PTHR40038">
    <property type="entry name" value="MEMBRANE-ASSOCIATED PROTEIN TCAA"/>
    <property type="match status" value="1"/>
</dbReference>
<feature type="coiled-coil region" evidence="1">
    <location>
        <begin position="58"/>
        <end position="85"/>
    </location>
</feature>
<keyword evidence="2" id="KW-1133">Transmembrane helix</keyword>
<comment type="caution">
    <text evidence="6">The sequence shown here is derived from an EMBL/GenBank/DDBJ whole genome shotgun (WGS) entry which is preliminary data.</text>
</comment>
<dbReference type="InterPro" id="IPR054530">
    <property type="entry name" value="TcaA_4th"/>
</dbReference>
<evidence type="ECO:0000313" key="7">
    <source>
        <dbReference type="Proteomes" id="UP000182110"/>
    </source>
</evidence>
<sequence length="462" mass="52296">METAKVAKKRKMPLILIILGLFLIGIVATFYMYFNRPGGEEIVNQFEAAVNQGDIDTLEKLVKGNKEMKLTKENLEQLISYAKDEPSYLKESVFIMKAQAAIEEKDKDAKFQNPIFKMATEGEILQAGDYYISKEDGLFSSYQIYARPYSLTVSSDQADTLIKVNGDEFLETKEGNLETTIKNLPPGVYNVIGSKKYEYAEINAKEEINLFEDDTFSKSVSLELTGEQLAIESDVEDISIFINGKDIGKKATVKEESIFGGNDEDAELFGPFSTDGTIKVHGEANFPWGIAKSEPQIIKEDMTSVDVTPKPFADKTNKDQVVKTINDFAKQKIQALVKKDATIIKTASDNIVKEYAEDIQFAKSNESYWKGEALGTRIDFGNVTFSNENEQYQVKLPVEFHSKEKEYHGFNDGEPLEEEFEVTWVMLTYNDESKKWTVSEIESNYFDNDLMKGKEVVKSEFE</sequence>
<dbReference type="GO" id="GO:0005886">
    <property type="term" value="C:plasma membrane"/>
    <property type="evidence" value="ECO:0007669"/>
    <property type="project" value="UniProtKB-SubCell"/>
</dbReference>
<feature type="domain" description="TcaA second" evidence="3">
    <location>
        <begin position="40"/>
        <end position="122"/>
    </location>
</feature>
<name>A0AAN2PB16_9BACI</name>
<dbReference type="Pfam" id="PF22813">
    <property type="entry name" value="TcaA_2nd"/>
    <property type="match status" value="1"/>
</dbReference>
<dbReference type="Pfam" id="PF22820">
    <property type="entry name" value="TcaA_3rd_4th"/>
    <property type="match status" value="1"/>
</dbReference>
<dbReference type="RefSeq" id="WP_072273902.1">
    <property type="nucleotide sequence ID" value="NZ_CCXW01000002.1"/>
</dbReference>
<dbReference type="InterPro" id="IPR056902">
    <property type="entry name" value="NTF2_YvbJ"/>
</dbReference>
<evidence type="ECO:0000259" key="3">
    <source>
        <dbReference type="Pfam" id="PF22813"/>
    </source>
</evidence>
<evidence type="ECO:0000259" key="5">
    <source>
        <dbReference type="Pfam" id="PF25155"/>
    </source>
</evidence>
<proteinExistence type="predicted"/>
<evidence type="ECO:0000313" key="6">
    <source>
        <dbReference type="EMBL" id="CEG24552.1"/>
    </source>
</evidence>
<evidence type="ECO:0000256" key="2">
    <source>
        <dbReference type="SAM" id="Phobius"/>
    </source>
</evidence>
<protein>
    <submittedName>
        <fullName evidence="6">TcaA protein</fullName>
    </submittedName>
</protein>
<feature type="domain" description="YvbJ-like NTF2-like" evidence="5">
    <location>
        <begin position="321"/>
        <end position="441"/>
    </location>
</feature>
<feature type="domain" description="TcaA 4th" evidence="4">
    <location>
        <begin position="226"/>
        <end position="308"/>
    </location>
</feature>
<reference evidence="6 7" key="1">
    <citation type="journal article" date="2014" name="Genome Announc.">
        <title>Genome Sequence of Bacillus simplex Strain P558, Isolated from a Human Fecal Sample.</title>
        <authorList>
            <person name="Croce O."/>
            <person name="Hugon P."/>
            <person name="Lagier J.C."/>
            <person name="Bibi F."/>
            <person name="Robert C."/>
            <person name="Azhar E.I."/>
            <person name="Raoult D."/>
            <person name="Fournier P.E."/>
        </authorList>
    </citation>
    <scope>NUCLEOTIDE SEQUENCE [LARGE SCALE GENOMIC DNA]</scope>
    <source>
        <strain evidence="6 7">P558</strain>
    </source>
</reference>
<dbReference type="Pfam" id="PF25155">
    <property type="entry name" value="NTF2_YvbJ"/>
    <property type="match status" value="1"/>
</dbReference>
<evidence type="ECO:0000259" key="4">
    <source>
        <dbReference type="Pfam" id="PF22820"/>
    </source>
</evidence>
<organism evidence="6 7">
    <name type="scientific">Peribacillus simplex</name>
    <dbReference type="NCBI Taxonomy" id="1478"/>
    <lineage>
        <taxon>Bacteria</taxon>
        <taxon>Bacillati</taxon>
        <taxon>Bacillota</taxon>
        <taxon>Bacilli</taxon>
        <taxon>Bacillales</taxon>
        <taxon>Bacillaceae</taxon>
        <taxon>Peribacillus</taxon>
    </lineage>
</organism>
<dbReference type="InterPro" id="IPR054529">
    <property type="entry name" value="TcaA_2nd"/>
</dbReference>
<dbReference type="PANTHER" id="PTHR40038:SF1">
    <property type="entry name" value="MEMBRANE-ASSOCIATED PROTEIN TCAA"/>
    <property type="match status" value="1"/>
</dbReference>
<dbReference type="AlphaFoldDB" id="A0AAN2PB16"/>
<dbReference type="EMBL" id="CCXW01000002">
    <property type="protein sequence ID" value="CEG24552.1"/>
    <property type="molecule type" value="Genomic_DNA"/>
</dbReference>